<feature type="region of interest" description="Disordered" evidence="7">
    <location>
        <begin position="223"/>
        <end position="245"/>
    </location>
</feature>
<feature type="domain" description="ACB" evidence="9">
    <location>
        <begin position="5"/>
        <end position="94"/>
    </location>
</feature>
<dbReference type="GO" id="GO:0006631">
    <property type="term" value="P:fatty acid metabolic process"/>
    <property type="evidence" value="ECO:0007669"/>
    <property type="project" value="TreeGrafter"/>
</dbReference>
<keyword evidence="5" id="KW-0813">Transport</keyword>
<feature type="compositionally biased region" description="Basic and acidic residues" evidence="7">
    <location>
        <begin position="397"/>
        <end position="407"/>
    </location>
</feature>
<dbReference type="PIRSF" id="PIRSF002412">
    <property type="entry name" value="MA_DBI"/>
    <property type="match status" value="1"/>
</dbReference>
<feature type="binding site" evidence="6">
    <location>
        <begin position="36"/>
        <end position="40"/>
    </location>
    <ligand>
        <name>an acyl-CoA</name>
        <dbReference type="ChEBI" id="CHEBI:58342"/>
    </ligand>
</feature>
<feature type="compositionally biased region" description="Gly residues" evidence="7">
    <location>
        <begin position="411"/>
        <end position="421"/>
    </location>
</feature>
<dbReference type="GO" id="GO:0000062">
    <property type="term" value="F:fatty-acyl-CoA binding"/>
    <property type="evidence" value="ECO:0007669"/>
    <property type="project" value="InterPro"/>
</dbReference>
<feature type="compositionally biased region" description="Acidic residues" evidence="7">
    <location>
        <begin position="232"/>
        <end position="245"/>
    </location>
</feature>
<dbReference type="FunFam" id="1.20.80.10:FF:000010">
    <property type="entry name" value="Acyl-CoA-binding domain-containing protein 5"/>
    <property type="match status" value="1"/>
</dbReference>
<keyword evidence="11" id="KW-1185">Reference proteome</keyword>
<name>A0A8S3ZM22_9EUPU</name>
<dbReference type="Gene3D" id="1.20.80.10">
    <property type="match status" value="1"/>
</dbReference>
<evidence type="ECO:0000256" key="1">
    <source>
        <dbReference type="ARBA" id="ARBA00010310"/>
    </source>
</evidence>
<protein>
    <recommendedName>
        <fullName evidence="5">Acyl-CoA-binding domain-containing protein 5</fullName>
    </recommendedName>
</protein>
<accession>A0A8S3ZM22</accession>
<dbReference type="InterPro" id="IPR000582">
    <property type="entry name" value="Acyl-CoA-binding_protein"/>
</dbReference>
<dbReference type="InterPro" id="IPR035984">
    <property type="entry name" value="Acyl-CoA-binding_sf"/>
</dbReference>
<feature type="compositionally biased region" description="Gly residues" evidence="7">
    <location>
        <begin position="429"/>
        <end position="443"/>
    </location>
</feature>
<dbReference type="InterPro" id="IPR016347">
    <property type="entry name" value="ACBD5"/>
</dbReference>
<evidence type="ECO:0000256" key="4">
    <source>
        <dbReference type="ARBA" id="ARBA00025481"/>
    </source>
</evidence>
<comment type="function">
    <text evidence="4">Acyl-CoA binding protein which acts as the peroxisome receptor for pexophagy but is dispensable for aggrephagy and nonselective autophagy. Binds medium- and long-chain acyl-CoA esters.</text>
</comment>
<evidence type="ECO:0000256" key="6">
    <source>
        <dbReference type="PIRSR" id="PIRSR002412-1"/>
    </source>
</evidence>
<dbReference type="PANTHER" id="PTHR23310">
    <property type="entry name" value="ACYL-COA-BINDING PROTEIN, ACBP"/>
    <property type="match status" value="1"/>
</dbReference>
<reference evidence="10" key="1">
    <citation type="submission" date="2021-04" db="EMBL/GenBank/DDBJ databases">
        <authorList>
            <consortium name="Molecular Ecology Group"/>
        </authorList>
    </citation>
    <scope>NUCLEOTIDE SEQUENCE</scope>
</reference>
<feature type="compositionally biased region" description="Acidic residues" evidence="7">
    <location>
        <begin position="177"/>
        <end position="191"/>
    </location>
</feature>
<comment type="caution">
    <text evidence="10">The sequence shown here is derived from an EMBL/GenBank/DDBJ whole genome shotgun (WGS) entry which is preliminary data.</text>
</comment>
<dbReference type="InterPro" id="IPR022408">
    <property type="entry name" value="Acyl-CoA-binding_prot_CS"/>
</dbReference>
<dbReference type="PRINTS" id="PR00689">
    <property type="entry name" value="ACOABINDINGP"/>
</dbReference>
<evidence type="ECO:0000256" key="2">
    <source>
        <dbReference type="ARBA" id="ARBA00023006"/>
    </source>
</evidence>
<dbReference type="EMBL" id="CAJHNH020004113">
    <property type="protein sequence ID" value="CAG5130573.1"/>
    <property type="molecule type" value="Genomic_DNA"/>
</dbReference>
<feature type="region of interest" description="Disordered" evidence="7">
    <location>
        <begin position="170"/>
        <end position="199"/>
    </location>
</feature>
<keyword evidence="3 5" id="KW-0446">Lipid-binding</keyword>
<dbReference type="Proteomes" id="UP000678393">
    <property type="component" value="Unassembled WGS sequence"/>
</dbReference>
<dbReference type="PROSITE" id="PS00880">
    <property type="entry name" value="ACB_1"/>
    <property type="match status" value="1"/>
</dbReference>
<dbReference type="InterPro" id="IPR014352">
    <property type="entry name" value="FERM/acyl-CoA-bd_prot_sf"/>
</dbReference>
<evidence type="ECO:0000259" key="9">
    <source>
        <dbReference type="PROSITE" id="PS51228"/>
    </source>
</evidence>
<dbReference type="PANTHER" id="PTHR23310:SF77">
    <property type="entry name" value="LD25952P"/>
    <property type="match status" value="1"/>
</dbReference>
<keyword evidence="2" id="KW-0072">Autophagy</keyword>
<dbReference type="PROSITE" id="PS51228">
    <property type="entry name" value="ACB_2"/>
    <property type="match status" value="1"/>
</dbReference>
<evidence type="ECO:0000256" key="7">
    <source>
        <dbReference type="SAM" id="MobiDB-lite"/>
    </source>
</evidence>
<dbReference type="GO" id="GO:0000425">
    <property type="term" value="P:pexophagy"/>
    <property type="evidence" value="ECO:0007669"/>
    <property type="project" value="InterPro"/>
</dbReference>
<feature type="binding site" evidence="6">
    <location>
        <position position="81"/>
    </location>
    <ligand>
        <name>an acyl-CoA</name>
        <dbReference type="ChEBI" id="CHEBI:58342"/>
    </ligand>
</feature>
<dbReference type="GO" id="GO:0005737">
    <property type="term" value="C:cytoplasm"/>
    <property type="evidence" value="ECO:0007669"/>
    <property type="project" value="TreeGrafter"/>
</dbReference>
<organism evidence="10 11">
    <name type="scientific">Candidula unifasciata</name>
    <dbReference type="NCBI Taxonomy" id="100452"/>
    <lineage>
        <taxon>Eukaryota</taxon>
        <taxon>Metazoa</taxon>
        <taxon>Spiralia</taxon>
        <taxon>Lophotrochozoa</taxon>
        <taxon>Mollusca</taxon>
        <taxon>Gastropoda</taxon>
        <taxon>Heterobranchia</taxon>
        <taxon>Euthyneura</taxon>
        <taxon>Panpulmonata</taxon>
        <taxon>Eupulmonata</taxon>
        <taxon>Stylommatophora</taxon>
        <taxon>Helicina</taxon>
        <taxon>Helicoidea</taxon>
        <taxon>Geomitridae</taxon>
        <taxon>Candidula</taxon>
    </lineage>
</organism>
<dbReference type="OrthoDB" id="71307at2759"/>
<feature type="region of interest" description="Disordered" evidence="7">
    <location>
        <begin position="376"/>
        <end position="447"/>
    </location>
</feature>
<evidence type="ECO:0000256" key="3">
    <source>
        <dbReference type="ARBA" id="ARBA00023121"/>
    </source>
</evidence>
<evidence type="ECO:0000313" key="10">
    <source>
        <dbReference type="EMBL" id="CAG5130573.1"/>
    </source>
</evidence>
<feature type="transmembrane region" description="Helical" evidence="8">
    <location>
        <begin position="502"/>
        <end position="524"/>
    </location>
</feature>
<feature type="binding site" evidence="6">
    <location>
        <begin position="16"/>
        <end position="25"/>
    </location>
    <ligand>
        <name>an acyl-CoA</name>
        <dbReference type="ChEBI" id="CHEBI:58342"/>
    </ligand>
</feature>
<gene>
    <name evidence="10" type="ORF">CUNI_LOCUS16131</name>
</gene>
<dbReference type="Pfam" id="PF00887">
    <property type="entry name" value="ACBP"/>
    <property type="match status" value="1"/>
</dbReference>
<evidence type="ECO:0000256" key="5">
    <source>
        <dbReference type="PIRNR" id="PIRNR002412"/>
    </source>
</evidence>
<keyword evidence="8" id="KW-0472">Membrane</keyword>
<dbReference type="SUPFAM" id="SSF47027">
    <property type="entry name" value="Acyl-CoA binding protein"/>
    <property type="match status" value="1"/>
</dbReference>
<dbReference type="AlphaFoldDB" id="A0A8S3ZM22"/>
<sequence>MATSPKDKFEAAVKVIRGLPKNGSFQPSNDLMLKFYSYFKQATEGPCSSPKPAFWDLVSKRKWEAWSNLGDMQQEEAMLSYVDELKKIVETMPQTDAVTEFLQKLDNFYEMVEDSENHNTLKMVDMTRMNGSIGLASEKGDEGDLPASFRVTQLLKHDVKCWKDNTGLLAGSNNVTNDDDDDEDDDDEADDRDEHDRQKHFLMEVNAGSVSCERWGQLDESRLSVSHSDSSGETESETEEFCDTSDDPVELAIPSSSHAFVSCLPPLAEKSSKTAPANGGKSVHFNLRKVDFDTADSLVQNSAEGDAQISDPPDDVHPVDEQPVDVQPVDVQPIDVQPVDIQPVDVQPVDVQLVDSLPAVALSDPTHADEMDILICRGGDEPGRDRRRLGGGQGAREGGDSAGRDSHSGSGEAGGSNPGGGGHRDFFSGPGGGGGWRGAGTGGNMSPTDLNEQIVVTLLRLQHDMGGVLNRLNSLEALVKEGKKDKEKTVKIRKSWWPFPDLSVKSALIIFVWPLLVHCVITYISHRRRKLRR</sequence>
<evidence type="ECO:0000313" key="11">
    <source>
        <dbReference type="Proteomes" id="UP000678393"/>
    </source>
</evidence>
<comment type="similarity">
    <text evidence="1">Belongs to the ATG37 family.</text>
</comment>
<keyword evidence="8" id="KW-1133">Transmembrane helix</keyword>
<keyword evidence="8" id="KW-0812">Transmembrane</keyword>
<proteinExistence type="inferred from homology"/>
<evidence type="ECO:0000256" key="8">
    <source>
        <dbReference type="SAM" id="Phobius"/>
    </source>
</evidence>
<feature type="binding site" evidence="6">
    <location>
        <position position="62"/>
    </location>
    <ligand>
        <name>an acyl-CoA</name>
        <dbReference type="ChEBI" id="CHEBI:58342"/>
    </ligand>
</feature>